<proteinExistence type="predicted"/>
<dbReference type="OMA" id="PCLAMAV"/>
<feature type="compositionally biased region" description="Basic and acidic residues" evidence="1">
    <location>
        <begin position="290"/>
        <end position="303"/>
    </location>
</feature>
<dbReference type="OrthoDB" id="54197at2759"/>
<organism evidence="2 3">
    <name type="scientific">Thalassiosira oceanica</name>
    <name type="common">Marine diatom</name>
    <dbReference type="NCBI Taxonomy" id="159749"/>
    <lineage>
        <taxon>Eukaryota</taxon>
        <taxon>Sar</taxon>
        <taxon>Stramenopiles</taxon>
        <taxon>Ochrophyta</taxon>
        <taxon>Bacillariophyta</taxon>
        <taxon>Coscinodiscophyceae</taxon>
        <taxon>Thalassiosirophycidae</taxon>
        <taxon>Thalassiosirales</taxon>
        <taxon>Thalassiosiraceae</taxon>
        <taxon>Thalassiosira</taxon>
    </lineage>
</organism>
<evidence type="ECO:0000313" key="2">
    <source>
        <dbReference type="EMBL" id="EJK71886.1"/>
    </source>
</evidence>
<gene>
    <name evidence="2" type="ORF">THAOC_06630</name>
</gene>
<dbReference type="eggNOG" id="ENOG502T77I">
    <property type="taxonomic scope" value="Eukaryota"/>
</dbReference>
<comment type="caution">
    <text evidence="2">The sequence shown here is derived from an EMBL/GenBank/DDBJ whole genome shotgun (WGS) entry which is preliminary data.</text>
</comment>
<dbReference type="EMBL" id="AGNL01006639">
    <property type="protein sequence ID" value="EJK71886.1"/>
    <property type="molecule type" value="Genomic_DNA"/>
</dbReference>
<accession>K0TEG8</accession>
<feature type="region of interest" description="Disordered" evidence="1">
    <location>
        <begin position="252"/>
        <end position="304"/>
    </location>
</feature>
<reference evidence="2 3" key="1">
    <citation type="journal article" date="2012" name="Genome Biol.">
        <title>Genome and low-iron response of an oceanic diatom adapted to chronic iron limitation.</title>
        <authorList>
            <person name="Lommer M."/>
            <person name="Specht M."/>
            <person name="Roy A.S."/>
            <person name="Kraemer L."/>
            <person name="Andreson R."/>
            <person name="Gutowska M.A."/>
            <person name="Wolf J."/>
            <person name="Bergner S.V."/>
            <person name="Schilhabel M.B."/>
            <person name="Klostermeier U.C."/>
            <person name="Beiko R.G."/>
            <person name="Rosenstiel P."/>
            <person name="Hippler M."/>
            <person name="Laroche J."/>
        </authorList>
    </citation>
    <scope>NUCLEOTIDE SEQUENCE [LARGE SCALE GENOMIC DNA]</scope>
    <source>
        <strain evidence="2 3">CCMP1005</strain>
    </source>
</reference>
<dbReference type="Proteomes" id="UP000266841">
    <property type="component" value="Unassembled WGS sequence"/>
</dbReference>
<evidence type="ECO:0000313" key="3">
    <source>
        <dbReference type="Proteomes" id="UP000266841"/>
    </source>
</evidence>
<protein>
    <submittedName>
        <fullName evidence="2">Uncharacterized protein</fullName>
    </submittedName>
</protein>
<keyword evidence="3" id="KW-1185">Reference proteome</keyword>
<name>K0TEG8_THAOC</name>
<sequence length="493" mass="54118">MYSFAHFAHLIVFQFESELNHVVRGVKISRRGSFLTREFSMAAAEVSTRFPTAPSLGSQHKRIKRAKTADQPICDPSSAQAAQAAVDLAPPRLDRRPDWPCLAMAVVWSMDRTSEKMRGCGSQHGLRSVVAELHPRGIWSLPAVECDSSMEPSSAQSQVVLALAHKLNQNSLSYEIEKNKVLDRSVEIAEGFTGIGTAVHIVLTGSPRPTFAETNAYLLERSPSRRDSADETRTASSFRGSYSILDNSSSSCVINESDRDEDEGAGARGAKSKSLELEDFLNEQCATDGAPKETGEERLKGKENNTPLVGKAIVNAVSTAKGLGLQSSRAKLLQGTIDRPLWDQRRWTDGECLFSDLVGRCGLESFENIGVAGAKEGERKLPTGELGQQLQKTTNLSANLITVPLVKNQFDGVDEDTLSEIARGTLRILKRKNSPPASKVCIVMPPEQSVKQEEQHEAIAKSLRQTFRKMEQYNELIGAPILMTHAQFEFVHV</sequence>
<dbReference type="AlphaFoldDB" id="K0TEG8"/>
<evidence type="ECO:0000256" key="1">
    <source>
        <dbReference type="SAM" id="MobiDB-lite"/>
    </source>
</evidence>